<evidence type="ECO:0000313" key="2">
    <source>
        <dbReference type="EMBL" id="BBZ25932.1"/>
    </source>
</evidence>
<keyword evidence="3" id="KW-1185">Reference proteome</keyword>
<evidence type="ECO:0000256" key="1">
    <source>
        <dbReference type="SAM" id="MobiDB-lite"/>
    </source>
</evidence>
<evidence type="ECO:0000313" key="3">
    <source>
        <dbReference type="Proteomes" id="UP000466517"/>
    </source>
</evidence>
<organism evidence="2 3">
    <name type="scientific">Mycolicibacterium madagascariense</name>
    <dbReference type="NCBI Taxonomy" id="212765"/>
    <lineage>
        <taxon>Bacteria</taxon>
        <taxon>Bacillati</taxon>
        <taxon>Actinomycetota</taxon>
        <taxon>Actinomycetes</taxon>
        <taxon>Mycobacteriales</taxon>
        <taxon>Mycobacteriaceae</taxon>
        <taxon>Mycolicibacterium</taxon>
    </lineage>
</organism>
<dbReference type="RefSeq" id="WP_163731298.1">
    <property type="nucleotide sequence ID" value="NZ_AP022610.1"/>
</dbReference>
<dbReference type="KEGG" id="mmag:MMAD_02270"/>
<feature type="region of interest" description="Disordered" evidence="1">
    <location>
        <begin position="69"/>
        <end position="93"/>
    </location>
</feature>
<accession>A0A7I7X928</accession>
<name>A0A7I7X928_9MYCO</name>
<reference evidence="2 3" key="1">
    <citation type="journal article" date="2019" name="Emerg. Microbes Infect.">
        <title>Comprehensive subspecies identification of 175 nontuberculous mycobacteria species based on 7547 genomic profiles.</title>
        <authorList>
            <person name="Matsumoto Y."/>
            <person name="Kinjo T."/>
            <person name="Motooka D."/>
            <person name="Nabeya D."/>
            <person name="Jung N."/>
            <person name="Uechi K."/>
            <person name="Horii T."/>
            <person name="Iida T."/>
            <person name="Fujita J."/>
            <person name="Nakamura S."/>
        </authorList>
    </citation>
    <scope>NUCLEOTIDE SEQUENCE [LARGE SCALE GENOMIC DNA]</scope>
    <source>
        <strain evidence="2 3">JCM 13574</strain>
    </source>
</reference>
<dbReference type="AlphaFoldDB" id="A0A7I7X928"/>
<dbReference type="EMBL" id="AP022610">
    <property type="protein sequence ID" value="BBZ25932.1"/>
    <property type="molecule type" value="Genomic_DNA"/>
</dbReference>
<feature type="region of interest" description="Disordered" evidence="1">
    <location>
        <begin position="29"/>
        <end position="51"/>
    </location>
</feature>
<protein>
    <submittedName>
        <fullName evidence="2">Uncharacterized protein</fullName>
    </submittedName>
</protein>
<proteinExistence type="predicted"/>
<dbReference type="Proteomes" id="UP000466517">
    <property type="component" value="Chromosome"/>
</dbReference>
<sequence>MADDVGTEQARRLLSELYGHVEDVSRKLEAADERNQRSRARGNPRKDPIASVLRRDLYETHRLIDGLHRRFPATAPTPARTGTRDGLRHRRAG</sequence>
<feature type="compositionally biased region" description="Low complexity" evidence="1">
    <location>
        <begin position="72"/>
        <end position="81"/>
    </location>
</feature>
<gene>
    <name evidence="2" type="ORF">MMAD_02270</name>
</gene>